<organism evidence="7 8">
    <name type="scientific">Pseudolycoriella hygida</name>
    <dbReference type="NCBI Taxonomy" id="35572"/>
    <lineage>
        <taxon>Eukaryota</taxon>
        <taxon>Metazoa</taxon>
        <taxon>Ecdysozoa</taxon>
        <taxon>Arthropoda</taxon>
        <taxon>Hexapoda</taxon>
        <taxon>Insecta</taxon>
        <taxon>Pterygota</taxon>
        <taxon>Neoptera</taxon>
        <taxon>Endopterygota</taxon>
        <taxon>Diptera</taxon>
        <taxon>Nematocera</taxon>
        <taxon>Sciaroidea</taxon>
        <taxon>Sciaridae</taxon>
        <taxon>Pseudolycoriella</taxon>
    </lineage>
</organism>
<evidence type="ECO:0000256" key="4">
    <source>
        <dbReference type="ARBA" id="ARBA00023140"/>
    </source>
</evidence>
<name>A0A9Q0S4S5_9DIPT</name>
<dbReference type="GO" id="GO:0016405">
    <property type="term" value="F:CoA-ligase activity"/>
    <property type="evidence" value="ECO:0007669"/>
    <property type="project" value="TreeGrafter"/>
</dbReference>
<evidence type="ECO:0000256" key="3">
    <source>
        <dbReference type="ARBA" id="ARBA00022598"/>
    </source>
</evidence>
<keyword evidence="4" id="KW-0576">Peroxisome</keyword>
<feature type="domain" description="AMP-dependent synthetase/ligase" evidence="5">
    <location>
        <begin position="32"/>
        <end position="411"/>
    </location>
</feature>
<comment type="subcellular location">
    <subcellularLocation>
        <location evidence="1">Peroxisome</location>
    </subcellularLocation>
</comment>
<evidence type="ECO:0000313" key="7">
    <source>
        <dbReference type="EMBL" id="KAJ6645427.1"/>
    </source>
</evidence>
<dbReference type="InterPro" id="IPR045851">
    <property type="entry name" value="AMP-bd_C_sf"/>
</dbReference>
<dbReference type="Pfam" id="PF13193">
    <property type="entry name" value="AMP-binding_C"/>
    <property type="match status" value="1"/>
</dbReference>
<dbReference type="InterPro" id="IPR025110">
    <property type="entry name" value="AMP-bd_C"/>
</dbReference>
<dbReference type="PANTHER" id="PTHR24096:SF149">
    <property type="entry name" value="AMP-BINDING DOMAIN-CONTAINING PROTEIN-RELATED"/>
    <property type="match status" value="1"/>
</dbReference>
<evidence type="ECO:0000259" key="6">
    <source>
        <dbReference type="Pfam" id="PF13193"/>
    </source>
</evidence>
<evidence type="ECO:0000313" key="8">
    <source>
        <dbReference type="Proteomes" id="UP001151699"/>
    </source>
</evidence>
<dbReference type="PROSITE" id="PS00455">
    <property type="entry name" value="AMP_BINDING"/>
    <property type="match status" value="1"/>
</dbReference>
<feature type="domain" description="AMP-binding enzyme C-terminal" evidence="6">
    <location>
        <begin position="463"/>
        <end position="538"/>
    </location>
</feature>
<dbReference type="InterPro" id="IPR000873">
    <property type="entry name" value="AMP-dep_synth/lig_dom"/>
</dbReference>
<dbReference type="SUPFAM" id="SSF56801">
    <property type="entry name" value="Acetyl-CoA synthetase-like"/>
    <property type="match status" value="1"/>
</dbReference>
<sequence length="558" mass="62427">MIDSLVSIRDGVLTCIIPELVYPNDNMVTTLFRKLEQWPQKEIMVDDRTGKSWTADQFRTAVSVVAINLVNDFSLVKNDVVCFFCPNWDWVNIGTVAAIAADELHKVVSCTKVKFIITTIDKLETAQRVAQESNYLNVSLNAAKCHKSEHFNNFQTIFVIDSEDEQSLADSKTYPFSVLLRNPSPKVLECYTPKRVDQDDFCVILFSSGTSGLPKPVPRTHKNMLANENCNLYPFDFALATDIVPVPWGLFYSSQMKLLISCLLAGSKIVIFDDTGVQCFCNMIQKYRINKAVLVPTYITQMVRTNVVDGCDLSSLEDVFSTGSILTEEIAQEFVNKFKVKFIRQLYGSTEVSTSIMQQKIVFSKEKGLKWFGIPVPGCSVKIIDQKTNVVLGANCIGELCSKGPCRMNGFLNMPQENKNAFDDDGYYKTGDAAYYDIHGHIFIVDRFKNIFKSDGSGVSCAELEKVLLKHPQIKEAKVFPIENERYGEVPRALVVINHGKLSEADVTDFINDHVAEYKRMHGGVIFVDNIPKSSLGKVSRQALVGILFKNGVPGIQG</sequence>
<dbReference type="Gene3D" id="3.30.300.30">
    <property type="match status" value="1"/>
</dbReference>
<protein>
    <submittedName>
        <fullName evidence="7">Luciferin 4-monooxygenase</fullName>
    </submittedName>
</protein>
<dbReference type="GO" id="GO:0005777">
    <property type="term" value="C:peroxisome"/>
    <property type="evidence" value="ECO:0007669"/>
    <property type="project" value="UniProtKB-SubCell"/>
</dbReference>
<dbReference type="Proteomes" id="UP001151699">
    <property type="component" value="Chromosome A"/>
</dbReference>
<dbReference type="AlphaFoldDB" id="A0A9Q0S4S5"/>
<dbReference type="InterPro" id="IPR020845">
    <property type="entry name" value="AMP-binding_CS"/>
</dbReference>
<dbReference type="PANTHER" id="PTHR24096">
    <property type="entry name" value="LONG-CHAIN-FATTY-ACID--COA LIGASE"/>
    <property type="match status" value="1"/>
</dbReference>
<evidence type="ECO:0000256" key="2">
    <source>
        <dbReference type="ARBA" id="ARBA00006432"/>
    </source>
</evidence>
<accession>A0A9Q0S4S5</accession>
<comment type="caution">
    <text evidence="7">The sequence shown here is derived from an EMBL/GenBank/DDBJ whole genome shotgun (WGS) entry which is preliminary data.</text>
</comment>
<keyword evidence="8" id="KW-1185">Reference proteome</keyword>
<dbReference type="Pfam" id="PF00501">
    <property type="entry name" value="AMP-binding"/>
    <property type="match status" value="1"/>
</dbReference>
<dbReference type="EMBL" id="WJQU01000001">
    <property type="protein sequence ID" value="KAJ6645427.1"/>
    <property type="molecule type" value="Genomic_DNA"/>
</dbReference>
<keyword evidence="3" id="KW-0436">Ligase</keyword>
<dbReference type="OrthoDB" id="6507574at2759"/>
<proteinExistence type="inferred from homology"/>
<gene>
    <name evidence="7" type="primary">LUCI_9</name>
    <name evidence="7" type="ORF">Bhyg_00633</name>
</gene>
<evidence type="ECO:0000256" key="1">
    <source>
        <dbReference type="ARBA" id="ARBA00004275"/>
    </source>
</evidence>
<evidence type="ECO:0000259" key="5">
    <source>
        <dbReference type="Pfam" id="PF00501"/>
    </source>
</evidence>
<reference evidence="7" key="1">
    <citation type="submission" date="2022-07" db="EMBL/GenBank/DDBJ databases">
        <authorList>
            <person name="Trinca V."/>
            <person name="Uliana J.V.C."/>
            <person name="Torres T.T."/>
            <person name="Ward R.J."/>
            <person name="Monesi N."/>
        </authorList>
    </citation>
    <scope>NUCLEOTIDE SEQUENCE</scope>
    <source>
        <strain evidence="7">HSMRA1968</strain>
        <tissue evidence="7">Whole embryos</tissue>
    </source>
</reference>
<dbReference type="InterPro" id="IPR042099">
    <property type="entry name" value="ANL_N_sf"/>
</dbReference>
<dbReference type="Gene3D" id="3.40.50.12780">
    <property type="entry name" value="N-terminal domain of ligase-like"/>
    <property type="match status" value="1"/>
</dbReference>
<comment type="similarity">
    <text evidence="2">Belongs to the ATP-dependent AMP-binding enzyme family.</text>
</comment>